<evidence type="ECO:0000256" key="1">
    <source>
        <dbReference type="SAM" id="MobiDB-lite"/>
    </source>
</evidence>
<dbReference type="InterPro" id="IPR001584">
    <property type="entry name" value="Integrase_cat-core"/>
</dbReference>
<dbReference type="Gene3D" id="3.30.70.270">
    <property type="match status" value="1"/>
</dbReference>
<feature type="compositionally biased region" description="Polar residues" evidence="1">
    <location>
        <begin position="57"/>
        <end position="74"/>
    </location>
</feature>
<dbReference type="InterPro" id="IPR050951">
    <property type="entry name" value="Retrovirus_Pol_polyprotein"/>
</dbReference>
<dbReference type="GO" id="GO:0003676">
    <property type="term" value="F:nucleic acid binding"/>
    <property type="evidence" value="ECO:0007669"/>
    <property type="project" value="InterPro"/>
</dbReference>
<dbReference type="InterPro" id="IPR036397">
    <property type="entry name" value="RNaseH_sf"/>
</dbReference>
<dbReference type="PANTHER" id="PTHR37984:SF5">
    <property type="entry name" value="PROTEIN NYNRIN-LIKE"/>
    <property type="match status" value="1"/>
</dbReference>
<dbReference type="Proteomes" id="UP000663760">
    <property type="component" value="Chromosome 15"/>
</dbReference>
<dbReference type="SUPFAM" id="SSF56672">
    <property type="entry name" value="DNA/RNA polymerases"/>
    <property type="match status" value="1"/>
</dbReference>
<organism evidence="3 4">
    <name type="scientific">Spirodela intermedia</name>
    <name type="common">Intermediate duckweed</name>
    <dbReference type="NCBI Taxonomy" id="51605"/>
    <lineage>
        <taxon>Eukaryota</taxon>
        <taxon>Viridiplantae</taxon>
        <taxon>Streptophyta</taxon>
        <taxon>Embryophyta</taxon>
        <taxon>Tracheophyta</taxon>
        <taxon>Spermatophyta</taxon>
        <taxon>Magnoliopsida</taxon>
        <taxon>Liliopsida</taxon>
        <taxon>Araceae</taxon>
        <taxon>Lemnoideae</taxon>
        <taxon>Spirodela</taxon>
    </lineage>
</organism>
<feature type="compositionally biased region" description="Basic and acidic residues" evidence="1">
    <location>
        <begin position="37"/>
        <end position="56"/>
    </location>
</feature>
<accession>A0A7I8LIZ0</accession>
<reference evidence="3" key="1">
    <citation type="submission" date="2020-02" db="EMBL/GenBank/DDBJ databases">
        <authorList>
            <person name="Scholz U."/>
            <person name="Mascher M."/>
            <person name="Fiebig A."/>
        </authorList>
    </citation>
    <scope>NUCLEOTIDE SEQUENCE</scope>
</reference>
<protein>
    <recommendedName>
        <fullName evidence="2">Integrase catalytic domain-containing protein</fullName>
    </recommendedName>
</protein>
<dbReference type="GO" id="GO:0015074">
    <property type="term" value="P:DNA integration"/>
    <property type="evidence" value="ECO:0007669"/>
    <property type="project" value="InterPro"/>
</dbReference>
<name>A0A7I8LIZ0_SPIIN</name>
<evidence type="ECO:0000259" key="2">
    <source>
        <dbReference type="PROSITE" id="PS50994"/>
    </source>
</evidence>
<dbReference type="Gene3D" id="3.30.420.10">
    <property type="entry name" value="Ribonuclease H-like superfamily/Ribonuclease H"/>
    <property type="match status" value="1"/>
</dbReference>
<keyword evidence="4" id="KW-1185">Reference proteome</keyword>
<feature type="region of interest" description="Disordered" evidence="1">
    <location>
        <begin position="30"/>
        <end position="74"/>
    </location>
</feature>
<dbReference type="InterPro" id="IPR012337">
    <property type="entry name" value="RNaseH-like_sf"/>
</dbReference>
<proteinExistence type="predicted"/>
<dbReference type="SUPFAM" id="SSF53098">
    <property type="entry name" value="Ribonuclease H-like"/>
    <property type="match status" value="1"/>
</dbReference>
<dbReference type="InterPro" id="IPR043502">
    <property type="entry name" value="DNA/RNA_pol_sf"/>
</dbReference>
<dbReference type="Gene3D" id="3.10.10.10">
    <property type="entry name" value="HIV Type 1 Reverse Transcriptase, subunit A, domain 1"/>
    <property type="match status" value="1"/>
</dbReference>
<dbReference type="PANTHER" id="PTHR37984">
    <property type="entry name" value="PROTEIN CBG26694"/>
    <property type="match status" value="1"/>
</dbReference>
<dbReference type="EMBL" id="LR746278">
    <property type="protein sequence ID" value="CAA7409174.1"/>
    <property type="molecule type" value="Genomic_DNA"/>
</dbReference>
<dbReference type="PROSITE" id="PS50994">
    <property type="entry name" value="INTEGRASE"/>
    <property type="match status" value="1"/>
</dbReference>
<feature type="domain" description="Integrase catalytic" evidence="2">
    <location>
        <begin position="578"/>
        <end position="668"/>
    </location>
</feature>
<dbReference type="InterPro" id="IPR043128">
    <property type="entry name" value="Rev_trsase/Diguanyl_cyclase"/>
</dbReference>
<dbReference type="OrthoDB" id="5554229at2759"/>
<evidence type="ECO:0000313" key="4">
    <source>
        <dbReference type="Proteomes" id="UP000663760"/>
    </source>
</evidence>
<dbReference type="Pfam" id="PF24626">
    <property type="entry name" value="SH3_Tf2-1"/>
    <property type="match status" value="1"/>
</dbReference>
<dbReference type="CDD" id="cd01647">
    <property type="entry name" value="RT_LTR"/>
    <property type="match status" value="1"/>
</dbReference>
<dbReference type="AlphaFoldDB" id="A0A7I8LIZ0"/>
<dbReference type="InterPro" id="IPR056924">
    <property type="entry name" value="SH3_Tf2-1"/>
</dbReference>
<gene>
    <name evidence="3" type="ORF">SI8410_15019852</name>
</gene>
<evidence type="ECO:0000313" key="3">
    <source>
        <dbReference type="EMBL" id="CAA7409174.1"/>
    </source>
</evidence>
<sequence length="860" mass="99104">MTSLEEEVASLKQGCAKQEQSLIEQREILNQILQKSSTRDPHSNLHPNEGPREEPTQPHNGTTHSSQASQDGQTQINQRIELPVFQRESPEGWIRWAERYFCLNPIDKGLCYYYNENFAPGHHCKKELNIIIVDEDQKSKSAEDNTDEGWELFDQAISNTGEKAFTAHLSLNSVMGITQQGTMKLWGKIYDTELNDYNIIMGNSNTVVGAAICKVIPLQAQSVLIVQDFLPLELSGTDVILGIQRLKTLGWIFSNYEKFIMRFMMGGKIHIFKGDPTEKELKSSKAYMVELHHIHSRRDPNAPNDLEISLKQEFPKVFEVLTGMPLEYPKNEIETLVQELISTKVIQPSHSPYASPTLLVKKKDNRWRFCIDYRALNRATVPDRYPILVVDELLDELYGKSDVPKTAFKTHHGHYEFKVMSFGLSNAPTTFQSQFILIFFDDILVYNITMTEHLQNMRKVLGPFSSNKDQYSLKVLLEQKKIHVEYHKWLVKLMGYSFEIKYKEEKINQAADALPQCPLLLQAKLNEAIAHHTIDLEDVRLVVDQDTKLVEIKTSLSKGDTTKELYSLKDGSLLYKERLLQPLPIPTQIWEDLSMDFIEGLPKSHGSNVILVVVDRLSKYSHFIVLHHPFSAKEVTQLFIKEIVRLHGFSKAVVSDRGRIFLRTKLKFSSSYHPQTDGQTEVINSTSYHSSTKMTPFRAVYGRDPWKLIKYGTSPSLLDILKFNLHKAQVRIKFNIDKYCQEVELEVGDLVFLKIKPYWMKSLAKKENEKLNPRYFGLYPIMKRIGPVAYKLQLSNHLDVHTVFHISQLKKTLRIDNISQSIPSTLLEEQKWILIPNDIKSHRLTPQDRDISFMKTSSRV</sequence>